<sequence length="1332" mass="154027">MRIQKMTDYNFDHSDITQVQIQHLKSNPLEACQRENASLHIRLETFNRMLLEAKEESETRLNRIKQVRHERDAAFNEGENYARREVEAEMGILRKGRHDAEMKSKKLEENEAKTQEMMKELELELENLRMGAGAVEGVDVGLMNSLREERDRYEEELNEAKEIIMGKELHIQHLKEETRSMSVNAVDTPPVESARIQALTDQLYVLMAERDGIRQQLEIVTENLMGGTPTKLTPKEDKPQTTLGKDKEPAIKSFSLSTDPKNADFHGTRKRLHAPSPLRQSTTPESEEDESDGQGENKENEKVDERLKQSIETDENDAVVMGDYPDDGEFLSQRLLINQIKKLEKRNMRLERCHDKSHVIRAILSLTPVHFEAFRQRKESKRKEDLVLLDIMSKECNALRNQIRKFEKQLQLLADLRRKKREEDTGDAQDFILMQDRYDAKEEDTKSYRILYETAEQAMKNMIKAGANLDANEVIELRKERDILVKRKEELEEEIDGPLGLREQLAFSIAEDTEDIDMATQLTRVKAELELRTKERDAAIEESKVEENLTSIKELMDQLSKNLEADIYRIEEKDEQDKEVAKRYRQCQRELSDEKERVKSLEKFLEDKYMEYEDLAGDVHDDSLSARLARTLIELYQTKRKLMERTIQRNSLIKSAVGYLAAVLRENETLQQKIYILQKHPNRDPRLPIRDIDLENEETIIKLRKEISFVTTQFHQAGCEVYSAKKKAKRAKERLDQYIEMSAFGRDSHPRVQALRHDRDRSPIDPNATDPEVIEHLKTQLKDADDLMDLIVARYSVWENGKGGLNPESMEVAERRLEECMDLVHGPLGQKEAYDNLKALLTESREVLKVKMNEWNEKDKERDWAVESLEKLLKESEEREAALAKLLYSTQEDMKREGTRAAKVVEMEEQLTRNEQRIRDLLREKDEHKAEADGLESFLRASETQMTQLEEQISRGEEKLRDLQQESDNQKAEAEVLEDLLKASEIKIAESFRTLRDEEEKKYRGEIERLQEVLLLKEEEDEQFREEIERLHELHTASEGKVTELLDMSLKTSKRLSDLEAEITRWKIVAGESIRKTEELQQESEDSQSEVKLLRITNNQNEETQTEEPIFAGMETQTDIDKIPQSTVPTSTSPPIPTVPALKSKNPKKKAFQKKPITKEPRDLRYHPSKDAGSEPSDEELETPKAPKPQLKRNISLQQETARPALSPSPAPSLTIKLKSKAHSTKNKGKREERGQHNPAYKNDTGAESEDEEIPPAEVVQESPVEEKMEVDGPRRSRRTRNPNPVYTGELVVEGLGVGQKRKADGRGNKENGKKRKAVEGGAIGKEKRGKK</sequence>
<feature type="compositionally biased region" description="Basic and acidic residues" evidence="2">
    <location>
        <begin position="233"/>
        <end position="250"/>
    </location>
</feature>
<feature type="coiled-coil region" evidence="1">
    <location>
        <begin position="389"/>
        <end position="423"/>
    </location>
</feature>
<evidence type="ECO:0000256" key="2">
    <source>
        <dbReference type="SAM" id="MobiDB-lite"/>
    </source>
</evidence>
<keyword evidence="4" id="KW-1185">Reference proteome</keyword>
<feature type="compositionally biased region" description="Basic and acidic residues" evidence="2">
    <location>
        <begin position="1157"/>
        <end position="1173"/>
    </location>
</feature>
<dbReference type="OrthoDB" id="3552115at2759"/>
<comment type="caution">
    <text evidence="3">The sequence shown here is derived from an EMBL/GenBank/DDBJ whole genome shotgun (WGS) entry which is preliminary data.</text>
</comment>
<feature type="compositionally biased region" description="Low complexity" evidence="2">
    <location>
        <begin position="1204"/>
        <end position="1214"/>
    </location>
</feature>
<name>A0A8H2ZQ27_9HELO</name>
<reference evidence="3" key="1">
    <citation type="submission" date="2020-10" db="EMBL/GenBank/DDBJ databases">
        <authorList>
            <person name="Kusch S."/>
        </authorList>
    </citation>
    <scope>NUCLEOTIDE SEQUENCE</scope>
    <source>
        <strain evidence="3">SwB9</strain>
    </source>
</reference>
<evidence type="ECO:0000313" key="3">
    <source>
        <dbReference type="EMBL" id="CAD6446326.1"/>
    </source>
</evidence>
<feature type="compositionally biased region" description="Low complexity" evidence="2">
    <location>
        <begin position="1282"/>
        <end position="1295"/>
    </location>
</feature>
<feature type="compositionally biased region" description="Basic residues" evidence="2">
    <location>
        <begin position="1218"/>
        <end position="1229"/>
    </location>
</feature>
<evidence type="ECO:0000313" key="4">
    <source>
        <dbReference type="Proteomes" id="UP000624404"/>
    </source>
</evidence>
<evidence type="ECO:0000256" key="1">
    <source>
        <dbReference type="SAM" id="Coils"/>
    </source>
</evidence>
<gene>
    <name evidence="3" type="ORF">SCLTRI_LOCUS6116</name>
</gene>
<feature type="coiled-coil region" evidence="1">
    <location>
        <begin position="542"/>
        <end position="604"/>
    </location>
</feature>
<feature type="region of interest" description="Disordered" evidence="2">
    <location>
        <begin position="225"/>
        <end position="313"/>
    </location>
</feature>
<protein>
    <submittedName>
        <fullName evidence="3">Ccbe0aa9-fa31-43f6-a54b-f50995e2f0c7-CDS</fullName>
    </submittedName>
</protein>
<dbReference type="Proteomes" id="UP000624404">
    <property type="component" value="Unassembled WGS sequence"/>
</dbReference>
<feature type="region of interest" description="Disordered" evidence="2">
    <location>
        <begin position="1121"/>
        <end position="1332"/>
    </location>
</feature>
<feature type="compositionally biased region" description="Basic and acidic residues" evidence="2">
    <location>
        <begin position="1265"/>
        <end position="1275"/>
    </location>
</feature>
<feature type="coiled-coil region" evidence="1">
    <location>
        <begin position="866"/>
        <end position="1027"/>
    </location>
</feature>
<feature type="compositionally biased region" description="Basic and acidic residues" evidence="2">
    <location>
        <begin position="295"/>
        <end position="311"/>
    </location>
</feature>
<organism evidence="3 4">
    <name type="scientific">Sclerotinia trifoliorum</name>
    <dbReference type="NCBI Taxonomy" id="28548"/>
    <lineage>
        <taxon>Eukaryota</taxon>
        <taxon>Fungi</taxon>
        <taxon>Dikarya</taxon>
        <taxon>Ascomycota</taxon>
        <taxon>Pezizomycotina</taxon>
        <taxon>Leotiomycetes</taxon>
        <taxon>Helotiales</taxon>
        <taxon>Sclerotiniaceae</taxon>
        <taxon>Sclerotinia</taxon>
    </lineage>
</organism>
<accession>A0A8H2ZQ27</accession>
<feature type="compositionally biased region" description="Basic and acidic residues" evidence="2">
    <location>
        <begin position="1302"/>
        <end position="1312"/>
    </location>
</feature>
<keyword evidence="1" id="KW-0175">Coiled coil</keyword>
<proteinExistence type="predicted"/>
<dbReference type="EMBL" id="CAJHIA010000019">
    <property type="protein sequence ID" value="CAD6446326.1"/>
    <property type="molecule type" value="Genomic_DNA"/>
</dbReference>
<feature type="coiled-coil region" evidence="1">
    <location>
        <begin position="97"/>
        <end position="177"/>
    </location>
</feature>